<evidence type="ECO:0000256" key="4">
    <source>
        <dbReference type="ARBA" id="ARBA00022692"/>
    </source>
</evidence>
<dbReference type="PANTHER" id="PTHR13285:SF18">
    <property type="entry name" value="PROTEIN-CYSTEINE N-PALMITOYLTRANSFERASE RASP"/>
    <property type="match status" value="1"/>
</dbReference>
<dbReference type="InterPro" id="IPR028362">
    <property type="entry name" value="AlgI"/>
</dbReference>
<dbReference type="AlphaFoldDB" id="A0A1W1V409"/>
<keyword evidence="4 8" id="KW-0812">Transmembrane</keyword>
<dbReference type="OrthoDB" id="9805788at2"/>
<evidence type="ECO:0000256" key="2">
    <source>
        <dbReference type="ARBA" id="ARBA00010323"/>
    </source>
</evidence>
<dbReference type="InterPro" id="IPR024194">
    <property type="entry name" value="Ac/AlaTfrase_AlgI/DltB"/>
</dbReference>
<dbReference type="EMBL" id="FWWT01000015">
    <property type="protein sequence ID" value="SMB88062.1"/>
    <property type="molecule type" value="Genomic_DNA"/>
</dbReference>
<feature type="transmembrane region" description="Helical" evidence="8">
    <location>
        <begin position="309"/>
        <end position="332"/>
    </location>
</feature>
<proteinExistence type="inferred from homology"/>
<dbReference type="PANTHER" id="PTHR13285">
    <property type="entry name" value="ACYLTRANSFERASE"/>
    <property type="match status" value="1"/>
</dbReference>
<keyword evidence="6 7" id="KW-0472">Membrane</keyword>
<keyword evidence="3 7" id="KW-1003">Cell membrane</keyword>
<comment type="subcellular location">
    <subcellularLocation>
        <location evidence="1">Cell membrane</location>
        <topology evidence="1">Multi-pass membrane protein</topology>
    </subcellularLocation>
</comment>
<name>A0A1W1V409_DESTI</name>
<gene>
    <name evidence="9" type="ORF">SAMN00017405_1828</name>
</gene>
<dbReference type="Proteomes" id="UP000192731">
    <property type="component" value="Unassembled WGS sequence"/>
</dbReference>
<evidence type="ECO:0000256" key="7">
    <source>
        <dbReference type="PIRNR" id="PIRNR016636"/>
    </source>
</evidence>
<dbReference type="PIRSF" id="PIRSF500217">
    <property type="entry name" value="AlgI"/>
    <property type="match status" value="1"/>
</dbReference>
<keyword evidence="7 9" id="KW-0012">Acyltransferase</keyword>
<keyword evidence="7 9" id="KW-0808">Transferase</keyword>
<comment type="similarity">
    <text evidence="2 7">Belongs to the membrane-bound acyltransferase family.</text>
</comment>
<accession>A0A1W1V409</accession>
<dbReference type="RefSeq" id="WP_084052811.1">
    <property type="nucleotide sequence ID" value="NZ_FWWT01000015.1"/>
</dbReference>
<protein>
    <submittedName>
        <fullName evidence="9">D-alanyl-lipoteichoic acid acyltransferase DltB, MBOAT superfamily</fullName>
    </submittedName>
</protein>
<feature type="transmembrane region" description="Helical" evidence="8">
    <location>
        <begin position="185"/>
        <end position="202"/>
    </location>
</feature>
<keyword evidence="5 8" id="KW-1133">Transmembrane helix</keyword>
<organism evidence="9 10">
    <name type="scientific">Desulfonispora thiosulfatigenes DSM 11270</name>
    <dbReference type="NCBI Taxonomy" id="656914"/>
    <lineage>
        <taxon>Bacteria</taxon>
        <taxon>Bacillati</taxon>
        <taxon>Bacillota</taxon>
        <taxon>Clostridia</taxon>
        <taxon>Eubacteriales</taxon>
        <taxon>Peptococcaceae</taxon>
        <taxon>Desulfonispora</taxon>
    </lineage>
</organism>
<dbReference type="PIRSF" id="PIRSF016636">
    <property type="entry name" value="AlgI_DltB"/>
    <property type="match status" value="1"/>
</dbReference>
<sequence>MLFHSFEFMIFFAVTLCLYYAFPGKRIYLLALANLFFYSIAGIGYLALFIGITSITYFCSLKLQGKFKKLYFLFALILNISNLVFFKYSLFIFTNIERFVPFNLTSAEGVLSQIILPIGISFYTFQIIAYIVDVYQGKLEPCRNWLDFWVFTSLFAKLVAGPIMRGKDLLPQIETIKEITFKKEYFKLGIAYFMLGLIKKIILADQIAPYVEQFYAKGAAMTGADSWLATYLFGFQLYFDFSAYSDMAVGVGYLLGLKLAINFKTPYLSGSGTEFWRRWHITLSNWIRDYVYIPLGGSRKGKNRQLANILLAMFISGLWHGASWSFILWGVYHGVLQVLHKIYLDLRKKFNLDWLAEKRIYHFVSIFVFFNLASLGWVLFGRTDIKSALVIISKMLYFNPLSLVQNGLLPYVIVVLVLYGLHIIEYFIFKHLAQISLMWHKYFPAPIRGLAYTLLIVVLVMSLGTAENNFIYFQF</sequence>
<dbReference type="Pfam" id="PF03062">
    <property type="entry name" value="MBOAT"/>
    <property type="match status" value="1"/>
</dbReference>
<evidence type="ECO:0000313" key="10">
    <source>
        <dbReference type="Proteomes" id="UP000192731"/>
    </source>
</evidence>
<evidence type="ECO:0000313" key="9">
    <source>
        <dbReference type="EMBL" id="SMB88062.1"/>
    </source>
</evidence>
<feature type="transmembrane region" description="Helical" evidence="8">
    <location>
        <begin position="360"/>
        <end position="380"/>
    </location>
</feature>
<reference evidence="9 10" key="1">
    <citation type="submission" date="2017-04" db="EMBL/GenBank/DDBJ databases">
        <authorList>
            <person name="Afonso C.L."/>
            <person name="Miller P.J."/>
            <person name="Scott M.A."/>
            <person name="Spackman E."/>
            <person name="Goraichik I."/>
            <person name="Dimitrov K.M."/>
            <person name="Suarez D.L."/>
            <person name="Swayne D.E."/>
        </authorList>
    </citation>
    <scope>NUCLEOTIDE SEQUENCE [LARGE SCALE GENOMIC DNA]</scope>
    <source>
        <strain evidence="9 10">DSM 11270</strain>
    </source>
</reference>
<feature type="transmembrane region" description="Helical" evidence="8">
    <location>
        <begin position="450"/>
        <end position="473"/>
    </location>
</feature>
<feature type="transmembrane region" description="Helical" evidence="8">
    <location>
        <begin position="5"/>
        <end position="22"/>
    </location>
</feature>
<evidence type="ECO:0000256" key="3">
    <source>
        <dbReference type="ARBA" id="ARBA00022475"/>
    </source>
</evidence>
<evidence type="ECO:0000256" key="1">
    <source>
        <dbReference type="ARBA" id="ARBA00004651"/>
    </source>
</evidence>
<dbReference type="InterPro" id="IPR004299">
    <property type="entry name" value="MBOAT_fam"/>
</dbReference>
<dbReference type="GO" id="GO:0042121">
    <property type="term" value="P:alginic acid biosynthetic process"/>
    <property type="evidence" value="ECO:0007669"/>
    <property type="project" value="InterPro"/>
</dbReference>
<feature type="transmembrane region" description="Helical" evidence="8">
    <location>
        <begin position="28"/>
        <end position="58"/>
    </location>
</feature>
<dbReference type="STRING" id="656914.SAMN00017405_1828"/>
<feature type="transmembrane region" description="Helical" evidence="8">
    <location>
        <begin position="409"/>
        <end position="429"/>
    </location>
</feature>
<dbReference type="GO" id="GO:0016746">
    <property type="term" value="F:acyltransferase activity"/>
    <property type="evidence" value="ECO:0007669"/>
    <property type="project" value="UniProtKB-KW"/>
</dbReference>
<keyword evidence="10" id="KW-1185">Reference proteome</keyword>
<feature type="transmembrane region" description="Helical" evidence="8">
    <location>
        <begin position="110"/>
        <end position="132"/>
    </location>
</feature>
<dbReference type="InterPro" id="IPR051085">
    <property type="entry name" value="MB_O-acyltransferase"/>
</dbReference>
<evidence type="ECO:0000256" key="8">
    <source>
        <dbReference type="SAM" id="Phobius"/>
    </source>
</evidence>
<feature type="transmembrane region" description="Helical" evidence="8">
    <location>
        <begin position="241"/>
        <end position="261"/>
    </location>
</feature>
<evidence type="ECO:0000256" key="5">
    <source>
        <dbReference type="ARBA" id="ARBA00022989"/>
    </source>
</evidence>
<feature type="transmembrane region" description="Helical" evidence="8">
    <location>
        <begin position="70"/>
        <end position="90"/>
    </location>
</feature>
<evidence type="ECO:0000256" key="6">
    <source>
        <dbReference type="ARBA" id="ARBA00023136"/>
    </source>
</evidence>
<dbReference type="GO" id="GO:0005886">
    <property type="term" value="C:plasma membrane"/>
    <property type="evidence" value="ECO:0007669"/>
    <property type="project" value="UniProtKB-SubCell"/>
</dbReference>